<feature type="compositionally biased region" description="Low complexity" evidence="1">
    <location>
        <begin position="1097"/>
        <end position="1107"/>
    </location>
</feature>
<feature type="compositionally biased region" description="Gly residues" evidence="1">
    <location>
        <begin position="1050"/>
        <end position="1063"/>
    </location>
</feature>
<evidence type="ECO:0000313" key="2">
    <source>
        <dbReference type="EMBL" id="TWB21738.1"/>
    </source>
</evidence>
<feature type="compositionally biased region" description="Low complexity" evidence="1">
    <location>
        <begin position="178"/>
        <end position="194"/>
    </location>
</feature>
<feature type="compositionally biased region" description="Polar residues" evidence="1">
    <location>
        <begin position="49"/>
        <end position="69"/>
    </location>
</feature>
<feature type="compositionally biased region" description="Gly residues" evidence="1">
    <location>
        <begin position="638"/>
        <end position="651"/>
    </location>
</feature>
<organism evidence="2 3">
    <name type="scientific">Nitrospirillum amazonense</name>
    <dbReference type="NCBI Taxonomy" id="28077"/>
    <lineage>
        <taxon>Bacteria</taxon>
        <taxon>Pseudomonadati</taxon>
        <taxon>Pseudomonadota</taxon>
        <taxon>Alphaproteobacteria</taxon>
        <taxon>Rhodospirillales</taxon>
        <taxon>Azospirillaceae</taxon>
        <taxon>Nitrospirillum</taxon>
    </lineage>
</organism>
<feature type="compositionally biased region" description="Polar residues" evidence="1">
    <location>
        <begin position="84"/>
        <end position="95"/>
    </location>
</feature>
<feature type="compositionally biased region" description="Gly residues" evidence="1">
    <location>
        <begin position="536"/>
        <end position="549"/>
    </location>
</feature>
<feature type="compositionally biased region" description="Low complexity" evidence="1">
    <location>
        <begin position="1025"/>
        <end position="1034"/>
    </location>
</feature>
<feature type="compositionally biased region" description="Gly residues" evidence="1">
    <location>
        <begin position="1154"/>
        <end position="1167"/>
    </location>
</feature>
<feature type="compositionally biased region" description="Gly residues" evidence="1">
    <location>
        <begin position="240"/>
        <end position="251"/>
    </location>
</feature>
<feature type="compositionally biased region" description="Low complexity" evidence="1">
    <location>
        <begin position="406"/>
        <end position="427"/>
    </location>
</feature>
<feature type="compositionally biased region" description="Low complexity" evidence="1">
    <location>
        <begin position="666"/>
        <end position="675"/>
    </location>
</feature>
<feature type="region of interest" description="Disordered" evidence="1">
    <location>
        <begin position="1"/>
        <end position="69"/>
    </location>
</feature>
<feature type="compositionally biased region" description="Gly residues" evidence="1">
    <location>
        <begin position="996"/>
        <end position="1009"/>
    </location>
</feature>
<accession>A0A560FJF4</accession>
<proteinExistence type="predicted"/>
<feature type="compositionally biased region" description="Gly residues" evidence="1">
    <location>
        <begin position="1462"/>
        <end position="1475"/>
    </location>
</feature>
<feature type="compositionally biased region" description="Gly residues" evidence="1">
    <location>
        <begin position="378"/>
        <end position="391"/>
    </location>
</feature>
<feature type="compositionally biased region" description="Polar residues" evidence="1">
    <location>
        <begin position="1"/>
        <end position="14"/>
    </location>
</feature>
<feature type="compositionally biased region" description="Gly residues" evidence="1">
    <location>
        <begin position="792"/>
        <end position="805"/>
    </location>
</feature>
<feature type="compositionally biased region" description="Gly residues" evidence="1">
    <location>
        <begin position="1254"/>
        <end position="1267"/>
    </location>
</feature>
<feature type="compositionally biased region" description="Gly residues" evidence="1">
    <location>
        <begin position="1206"/>
        <end position="1219"/>
    </location>
</feature>
<feature type="region of interest" description="Disordered" evidence="1">
    <location>
        <begin position="84"/>
        <end position="1530"/>
    </location>
</feature>
<feature type="compositionally biased region" description="Low complexity" evidence="1">
    <location>
        <begin position="457"/>
        <end position="466"/>
    </location>
</feature>
<feature type="compositionally biased region" description="Gly residues" evidence="1">
    <location>
        <begin position="842"/>
        <end position="855"/>
    </location>
</feature>
<feature type="compositionally biased region" description="Low complexity" evidence="1">
    <location>
        <begin position="1234"/>
        <end position="1253"/>
    </location>
</feature>
<gene>
    <name evidence="2" type="ORF">FBZ88_11792</name>
</gene>
<protein>
    <submittedName>
        <fullName evidence="2">Autotransporter adhesin</fullName>
    </submittedName>
</protein>
<feature type="compositionally biased region" description="Low complexity" evidence="1">
    <location>
        <begin position="704"/>
        <end position="726"/>
    </location>
</feature>
<feature type="compositionally biased region" description="Gly residues" evidence="1">
    <location>
        <begin position="944"/>
        <end position="957"/>
    </location>
</feature>
<feature type="compositionally biased region" description="Basic and acidic residues" evidence="1">
    <location>
        <begin position="31"/>
        <end position="46"/>
    </location>
</feature>
<dbReference type="Proteomes" id="UP000316545">
    <property type="component" value="Unassembled WGS sequence"/>
</dbReference>
<feature type="compositionally biased region" description="Low complexity" evidence="1">
    <location>
        <begin position="340"/>
        <end position="362"/>
    </location>
</feature>
<feature type="compositionally biased region" description="Gly residues" evidence="1">
    <location>
        <begin position="281"/>
        <end position="301"/>
    </location>
</feature>
<name>A0A560FJF4_9PROT</name>
<feature type="compositionally biased region" description="Gly residues" evidence="1">
    <location>
        <begin position="742"/>
        <end position="755"/>
    </location>
</feature>
<evidence type="ECO:0000256" key="1">
    <source>
        <dbReference type="SAM" id="MobiDB-lite"/>
    </source>
</evidence>
<feature type="compositionally biased region" description="Low complexity" evidence="1">
    <location>
        <begin position="129"/>
        <end position="143"/>
    </location>
</feature>
<feature type="compositionally biased region" description="Gly residues" evidence="1">
    <location>
        <begin position="326"/>
        <end position="339"/>
    </location>
</feature>
<reference evidence="2 3" key="1">
    <citation type="submission" date="2019-06" db="EMBL/GenBank/DDBJ databases">
        <title>Genomic Encyclopedia of Type Strains, Phase IV (KMG-V): Genome sequencing to study the core and pangenomes of soil and plant-associated prokaryotes.</title>
        <authorList>
            <person name="Whitman W."/>
        </authorList>
    </citation>
    <scope>NUCLEOTIDE SEQUENCE [LARGE SCALE GENOMIC DNA]</scope>
    <source>
        <strain evidence="2 3">BR 11865</strain>
    </source>
</reference>
<dbReference type="RefSeq" id="WP_145619279.1">
    <property type="nucleotide sequence ID" value="NZ_VITO01000017.1"/>
</dbReference>
<feature type="compositionally biased region" description="Gly residues" evidence="1">
    <location>
        <begin position="690"/>
        <end position="703"/>
    </location>
</feature>
<feature type="compositionally biased region" description="Low complexity" evidence="1">
    <location>
        <begin position="820"/>
        <end position="841"/>
    </location>
</feature>
<feature type="compositionally biased region" description="Gly residues" evidence="1">
    <location>
        <begin position="1410"/>
        <end position="1423"/>
    </location>
</feature>
<feature type="compositionally biased region" description="Gly residues" evidence="1">
    <location>
        <begin position="1358"/>
        <end position="1371"/>
    </location>
</feature>
<comment type="caution">
    <text evidence="2">The sequence shown here is derived from an EMBL/GenBank/DDBJ whole genome shotgun (WGS) entry which is preliminary data.</text>
</comment>
<dbReference type="EMBL" id="VITO01000017">
    <property type="protein sequence ID" value="TWB21738.1"/>
    <property type="molecule type" value="Genomic_DNA"/>
</dbReference>
<feature type="compositionally biased region" description="Gly residues" evidence="1">
    <location>
        <begin position="1498"/>
        <end position="1522"/>
    </location>
</feature>
<feature type="compositionally biased region" description="Low complexity" evidence="1">
    <location>
        <begin position="204"/>
        <end position="239"/>
    </location>
</feature>
<keyword evidence="3" id="KW-1185">Reference proteome</keyword>
<feature type="compositionally biased region" description="Gly residues" evidence="1">
    <location>
        <begin position="1307"/>
        <end position="1319"/>
    </location>
</feature>
<feature type="compositionally biased region" description="Gly residues" evidence="1">
    <location>
        <begin position="484"/>
        <end position="497"/>
    </location>
</feature>
<feature type="compositionally biased region" description="Gly residues" evidence="1">
    <location>
        <begin position="428"/>
        <end position="441"/>
    </location>
</feature>
<evidence type="ECO:0000313" key="3">
    <source>
        <dbReference type="Proteomes" id="UP000316545"/>
    </source>
</evidence>
<feature type="compositionally biased region" description="Gly residues" evidence="1">
    <location>
        <begin position="105"/>
        <end position="128"/>
    </location>
</feature>
<feature type="compositionally biased region" description="Low complexity" evidence="1">
    <location>
        <begin position="252"/>
        <end position="280"/>
    </location>
</feature>
<feature type="compositionally biased region" description="Gly residues" evidence="1">
    <location>
        <begin position="588"/>
        <end position="601"/>
    </location>
</feature>
<sequence>MAQQSDKSSSNAKTQALRDQAATQQNSRPLKALERPGADTARDPRSESGYLSSVHNGSQLEGGASTVQAPATGAYANNVTETAALSSTAPSLQENTTDLISSGGTSSGGGTSFLGGGDTGGDPVGSGGTAPALTSSTAAPAQARATVLPSTATPVHAESAPAVAAPSSQTNTQQTALDSTNTNTSTTTTNTGTNTGAGTGTGTGTATTTTPSTGGTSSGASSGSSSTGGTASSGTDAGTTSGGTTTGGTSTGGTDHTGTASDASTGNTTTPSTGTNTGTGTQAGTGSTGTGGVEAGSGGTGTTPTDPSTGTGSGGTDHSTDPTTGTGSGGTQTSGGNTGTGSTDPATGSGGTATPPTDPSTGTGTGGADHGTDPTTGTGSGGTQAGGGNTGTGTTNPTTGGGGTGTTPTDPSTGTGSTGHSTDPTTGTGSGNVEAGGGNTGSGSTDPTTGSGGTGTGTSPTDPSTGTGTGTGGTDHSTDPTTGAGSGGVEAGGGNTGTGSTSPTTGGGGTGSGSTPTDPSTGTGGTDHGTNPTTGTGSGSVEAGGGNTGSGSTNPTTGGGGTGSGSTPTDPSTGTGGTDHGTDPTTGTGSGGVEAGGGNTGTGSTDPTTGSGGTGATPTDPSTGTGGADHGTDPTSGTGSGGVEAGGGNTGSGATNPTTGSGGTGTTPTDPSTGTGSDGTDHGTDPTTGTGSGGTQAGGGNTGTGSTDPATGSGGTATTPIDPSTGTGTGGTGHGTDPTTGTGSGSVEAGGGNTGSGSTDPTTGSGGTGSTPTDPSTGTGGTNHGTDPTTGTGSGGVDAGGGNTGSGSTNPTTGSGGTGATPTDPSTGTGSTDHGTDPTTGTGSGGVEAGGGNTGTGSTSPTTGSGGTGTTPTDPSTGTGTGGTDHGTDPTTGTGSGGVEAGGGNTGTGSTDPTTGGGGTGSTPTDPSTGTGGTNHGTDPTTGTGSGGVEAGGGNTGTGSTSPTTGGGGTGTTPTDPSTGTGTGGTDHSTDPTTGTGSGGVEAGGGNTGSGSTDPTTGTGGTGTGTSPTDPSTGTGTGGTDHGTDPTTGAGSGGVEAGGGNTGSGTTDPTTGSGGTGTTPTDPSTGTGTGGTDHGTDPTTSTGSGSVEAGGGNTGTGSTSPTTGGGGTGTTPTDPSTGTGTGGTDHGTDPTTGTGSGSVEAGGGNTGSGSTDPTTGGGGTGTTPTDPSTGTGTGGTDHGTDLTTGTGSGGTQAGGGNTGTGSTDPTTGSGGTGTMPTDPSTGTGTGGTDPTTGTGSGGVEAGGGNTGSGSTDPTTGSGGTGTTPTDPSTGTGTGGTDHGTDPTTSTGSGGVEAGGGNTGSGSTDPTTGGGGTGTTPTDPSTGTGTGGTDHGTDLTTGTGSGGTQAGGGNTGTGSTDPTTGSGGTGTMPTDPSTGTGTGGTDHSTDPTTGAGSGGVEAGGGNTGTGSTSPTTGGGGTGTTPTDPSTGTGTGGTDHGTDPTTGTGSGGVEAGGGNTGAGTTDPTTGSGGTGSTPTDPSTGTGGNDPGTGTGSGGTTDPGTGGHTDPGTGASISLTLSPALGLEDHSIGVSISVGLPAMGASGTVSVTIDGVPAGATLSAGIDNHDGTWTLTGDQLVGLTLTSPTDYSGTLNLGVTAHATLDDTDISAAGSLAVTVAPVADAPTLTILPAVGLEDQPIALTIAAGLHAPADGETLSVTIAGVPVGATLSAGTDNGDGTWTLTGAQLTGLTITPPADYSGTLNLSVTAHAEVGGTYADTTGSLAVTVAPVADAPTLTILPAVGLEDQPIALTIAAGLHAPADGETLSVTIAGVPAGATLSAGTDNGDGTWTLTGAQLTDLTITPPHDYSGTLTLSVTAEAAVNGTTADTTGTLSITVAPVADAPVLSLQASVGHEDQPIALSISASLVDPAQGETLSVTVAGVPAGAHLSAGVDNHDGTWTLSAGQLTGLTLTPPADYSGTLTLSVTAHAEVGGTSADTTGTLAVTVDPDTVHVGVGIDAPGLTLLPAIGLEDQPIALTIATNLPNPLAGETLSVTISGLPAGATLSAGTDNGDGTWTLTAVQLTGLTITPPADYSGTLTLGVTAHAELAGVEATTSANLAVTVTPVADAPTLAVLPAIGLEDQPIALTIAAGLVAPADGETLSVTIAGVPVGATLSAGTDNHDGTWTLTGVQLTGLTITPPADYSGTLNLSVTAHAEVGGLEATTSASLAVTVAPVDVSIGAGASIEAPSLVVLPAVGLEDQPIALTLAAGLTAPVAGETLHVTISGLPAGATLSAGTDNHDGTWTLTGAQLTGLTLTPPADYNGTITLSVTAHAEVGGLEATTSASLAVTVTPVADVPSLAVLPAVGLEDQPIALSIAAGLAAPAAAETLSVTIAGVPVGATLSAGTDNHDGTWTLTTAQLTGLTLTPPADYNGTVTLTVTAHAEVNGTSADASGSLSVTVLPVADAPTLVTLPAVGLEDQPIALTIAAGLHAPADGETLSITIAGVPAGATLSAGTDNHDGTWTLTPAQLTGLTLTPPADYNGTVTLTVAAHADANGTTADTTGSLSVSVLPVADVPTLVVLPTVGLEDQPIALTIAAGLASPAAGETLSVVISGVPVGATLSAGTDNHDGTWTLTGVQLTGLTITPPADYSGALNLTVTAHADVNGTEATASATVAVTVLPVADVPNLVVLPAVGLEDQPIALNIGAGLATPATGETLSVVVSGVPVGATLSAGTDNHDGTWTLTGAQLSGLTLTPPADYHGTLNLTVTAHADVNGTEATVSGGLAVTVQPVADIPNLVALPAVGLEDQPIALTIAAGLMTPAAGETLSVVVGGVPVGATLSAGTDNHDGTWTLTGAQLTGLTITPPADYSGTLNLTVAAHAEVNGTEATANAAVAVTVLPVADVPNLVVLPAVGLEDQPIALNIGAGLTTPAAGETLSVVVSGVPTGAVLSAGTDNHDGTWTLTGVQLTGLTLTPPADYNGTLTLGVTAHADVNGTEATVSGSLAVTVLPVADIPNLVALPAVGLEDHPIALSIAASLATPVAGETLSLVVAGVPVGATLSAGTDNHDGTWTLTAAQLTGLTLTPPADYSGTLNLTVTAHADVNGTEATANAAIAVTVLPVADVPNLVALPVVGLEDQPIALNISAGLAAPVAGEALSVVVSGVPTGAVLSAGTDNHDGTWTLTGVQLTGLTITPPADYNGTITLGVTAHADVNGTEASVSTGLTVTVLPVADIPNLVVLPAVGLEDQPIALTIGASLATPAAGETLTVTVSGLPAGAVLSAGTDNHDGTWILTGAQLTGLTLTPPADYHGTLTLGVTAHADVNGTDAAISANVAVTVLPVADIPNLAVLPVVGLEDHPIALTITAGLAAPVSAGETLSVTVAGLPAGASLSAGTDNHDGTWTLTSAQLTGVTLTPPADYHGSLNLTVTAHADLNGTDATASANLAVTVLPVADIPNLVVLPTVGLEDQPIALNIAASLTAPVSVGESLTVTVAGLPAGATLSAGTDNHDGTWTLTGVQLSGLTVTPPADYNGTLNLTVTAHADVNGTEATASANLAVTVLPVADVPNLVALPVVGLEDQPIALNIGAGLASPAAGETLSVVVSGVPAGATLSAGTDNHDGTWTLTGAQLTGLTLTPPADYSGTLNLAVTAHADVNGTEGSANVGLAVTVLPVADIPNLVVLPVVGLEDQPIALTIAASLTAPVAGETLSVTISGLPAGASLSAGTDNHDGTWTLTTAQLTGLTLTPPADYHGTLNLSVTAHADVNGTEATASATVAVTVLPVADIPNLAVLPVVGLEDQPVALTIAAGLVAPVAGETLSVTIAGMPAGATLSAGTDNHDGTWTLTTAQLTGLTLTPPADYHGTLNLAVTAHADVNGTEATASATVAVTVLPVADMPNLVVLPVVGLEDQPIALTITAGIATPAVGETLSVVVGGLPAGATLSAGTDNHDGTWTLTGAQLSGLTLTPPHDYHGTLNLTVTAHADLNGTEASVGASLAVTVVPVADVPNLAVLPVVGLEHQPIALNIAAGIAAPAPGETLTVTVSGVPVGATLSAGTDNHDGTWTLTGAQLSGVTLTPPADYHGTLSLGITAHATLAGVEATTNASLSVTVLPVADIPNLAVLPVVGLEDHPIALTITAGIATPAVGETLSVVVTGVPVGATLSAGTDNHDGTWTLTGAQLTGLTLTPPADYHGTITLGVTAHADLAGAQASVSANLAVTVLPVAEVPNLVALPVVGLEDQPIALNIAAGLPTPLAGETLSVVVGGLPAGATLSAGIHNGDGTWTLTSAQLTGLTVTPPHDYNGTLNLTVTAHADLNGTEATASANLAVTVLPVADIPTLAVLPTVGLENQPIALTIGAGLVAPALGETLSVVVSGVPVGATLSAGTHNSDGTWTLSGVQLTGLTLTPPADYTGSLTLGITAHADINGTDAAISANLAVTVLPVATIPTLVVLPVVGLESQPVSLNISAGLVSPVVGETLSVVVSGVPTGATLSAGTNNHDGTWTVAGAQLTGLTLTPPANYHGTLDLTVTAHAGLNGTDAVASAHLSVNVLQVADIPTVAVLPAVGLENQPVALNLTAGLATPVAGESLSVVVSGLPLGATLSAGTHNADGSWSLTAAQLTGLTLTPPHDYSGSLNLTVTAHAGLNGTDATASANLAVTVLPVAEVPNLVTLPVVGLENQPVALNITAGLATPVVGEALSVVISGVPAGATLSAGTHNSDGTWTLTAAQLTGLSITPPHDYHGTLNLTVAAHASLNGTDAVANANVAVNVLQIADVPTLAVLPAVGLENQPVALSLTAGLAAPVAGETLSVVVTGVPVGATLSAGTHNADGSWTLTGAQLTGLTLTPPANYHGTLDLTVTAHAGLNGTDAAASAHLSVNVLQVADIPTLVTLPAVGLENQPVALSLTAGLAAPVVGETLSVVVTGVPAGATLSAGTHNADGSWTLTGAQLTGFSITPPANYHGTLNLGVTAHASLNGTDATAGATVAVTVLQVADIPTLVTLPAVGLENQPVALSLTAGLAAPVVGETLSVVVTGVPAGATLSAGTHNPDGSWTLTGAQLSGLTLTPPTNYHGTLNLTVTAHAGLNGTDATASANLAVNVLQVADIPTVTVLPALGLENHAIALTLGAGLLAPVVGETLSVVVTGVPAGATLSAGTHNADGSWTLTGAQLSGLTLTPPANYHGTLNLTVTAHAGLNGTDAAASASMGVTVLPVADVPNLNLGTSLGLENQPISLNLATSLPEAITGETLAVTISGLPLGATLNHGVLQLDGSYLLTPAQLTGLTITPPANYTGTLTLSVDAHTSVNGTGADATGSLSVTVLATTQAPTLAVAAAVGLEDHPIALTIATSLVAPVAGETLSVTLTGVPAGATLSAGTHNADGSWTVTSAQLSGLALTPPANYNGTLSLGVTAHAALGSVESTTSAILLVVVNAVADTPHLAVLPANGLEDHAVPLTIMGGLSDTDGSEVMSVVVSGLPLGATLNHGILQLDGSYLLTPAQLSGLTVTPPTNYSGTFNLTVTAHATETSTLNDAATSLTLPVTVAGVADTPTLVMTPALGVANAAIPLGVAPVLGDTDGSEQLSVTVSGIPAGGTLNHGQLTAVLANGTTVWSLSPSDLSGLTLTPPHNYSGTLNLTVNAIATETGSGSAASVSGTLGVTVLGSLGVPNLLHSDVSVSLGAAVGVQGTATALDLTTGLSAAASVSDLNSVVVSGLPAGASLNHGVLQLDGSYLLTPSQLTGLTITTPSSYSGSFNLNVSYGVGVGAQAETVGGTLGVQVAAVANVGSVVTSAVSGLYHTALGLNVVGSLLDTVGTQQQSYIIGGVPNGAHLSAGINNGDGTWTVLPSQITGLTVTPPISYSGTMNLTVTEVARDANGSVAVSATQPLAVTVASEVVGALTGLLLTPVHGLEDTAITLGTSLVSLNLLGAASVTIAGVPAGATLSGGTKNSDGTWTVASGLLSTLKITPPTNDASDFQLGLSVKVLGITTQIGLLNVRVDAVADAPTLTVTGPASVTENHGIPLTITGALTDTDGSETLSYAIKGLPAGATLSAGHYNALTGDWDLKASEVANLTLTPPTNYSGTLNLQVVAISSELEGNYTSTSKSLSVTVTPVTQQPILTITPSTGAEHTPIALHVGAALGDTDGSEHFTTILVAGLPTGATLNHGTSLGGGVYSLTTADLTGLTVTPPTGYSGTLNLTVSATAQDGTAATATTTGTLALTVTAVADAPTLTLPTTPVAVTAGAATALNIAGALVDTDGSEHLSVTIGNVPTGAVLSAGLNNGDGTWTLTAAQLAGLKVTLPSTVTSDVNLTVTAHAVETSTGSAADTTGTVTLHVTPAAAGVHLAALDTATTEDTAVALTLGVSTDNLDTNGHVSVTVTGLASDAVLNHGTHNADGSWTLTTDDLAGLTLTPGHNDASAITAHVAATATTGAGAISTTSGDVHIAVTAVADAPALQTTDTSGSNNGPIALNIQSALVDTDGSENLHVTVGGLPVGAMLTAGTDNHDGTWTLQSSDLAHVSLVPSGTETGTLALTVTATAQEANGSTASTSSLLHVAVADSHSLATDGLLASGLSLSAVSGQTVSHAIVSLDPLAFHTGDSLSLAGLQLDTTADGRTMIASTNIEVVGGGFDSVHHSLTLAGDADASTYQSVLQALNLNAGADNGTRAISIDLYDQGGAHMALGHFDLSHTVGTVGDTLTALSTTLSTGLDTTFDSSTSSSGLDSAVADPFSGSSTVDTTVHHDTTIHTGF</sequence>
<feature type="compositionally biased region" description="Low complexity" evidence="1">
    <location>
        <begin position="154"/>
        <end position="168"/>
    </location>
</feature>
<feature type="compositionally biased region" description="Gly residues" evidence="1">
    <location>
        <begin position="894"/>
        <end position="907"/>
    </location>
</feature>